<organism evidence="1 2">
    <name type="scientific">Meiothermus hypogaeus NBRC 106114</name>
    <dbReference type="NCBI Taxonomy" id="1227553"/>
    <lineage>
        <taxon>Bacteria</taxon>
        <taxon>Thermotogati</taxon>
        <taxon>Deinococcota</taxon>
        <taxon>Deinococci</taxon>
        <taxon>Thermales</taxon>
        <taxon>Thermaceae</taxon>
        <taxon>Meiothermus</taxon>
    </lineage>
</organism>
<dbReference type="Proteomes" id="UP000321197">
    <property type="component" value="Unassembled WGS sequence"/>
</dbReference>
<evidence type="ECO:0000313" key="2">
    <source>
        <dbReference type="Proteomes" id="UP000321197"/>
    </source>
</evidence>
<reference evidence="1 2" key="1">
    <citation type="submission" date="2019-07" db="EMBL/GenBank/DDBJ databases">
        <title>Whole genome shotgun sequence of Meiothermus hypogaeus NBRC 106114.</title>
        <authorList>
            <person name="Hosoyama A."/>
            <person name="Uohara A."/>
            <person name="Ohji S."/>
            <person name="Ichikawa N."/>
        </authorList>
    </citation>
    <scope>NUCLEOTIDE SEQUENCE [LARGE SCALE GENOMIC DNA]</scope>
    <source>
        <strain evidence="1 2">NBRC 106114</strain>
    </source>
</reference>
<sequence length="67" mass="7730">MRIEVAVMMQVHVPDDTDLDDLNLEIDETGIRFVSNGETVADVNSIEDYYIDDIDSGEYDWDEDDEE</sequence>
<protein>
    <submittedName>
        <fullName evidence="1">Uncharacterized protein</fullName>
    </submittedName>
</protein>
<accession>A0A511QZB4</accession>
<gene>
    <name evidence="1" type="ORF">MHY01S_08810</name>
</gene>
<proteinExistence type="predicted"/>
<comment type="caution">
    <text evidence="1">The sequence shown here is derived from an EMBL/GenBank/DDBJ whole genome shotgun (WGS) entry which is preliminary data.</text>
</comment>
<dbReference type="EMBL" id="BJXL01000019">
    <property type="protein sequence ID" value="GEM82715.1"/>
    <property type="molecule type" value="Genomic_DNA"/>
</dbReference>
<dbReference type="OrthoDB" id="9959472at2"/>
<dbReference type="AlphaFoldDB" id="A0A511QZB4"/>
<name>A0A511QZB4_9DEIN</name>
<evidence type="ECO:0000313" key="1">
    <source>
        <dbReference type="EMBL" id="GEM82715.1"/>
    </source>
</evidence>